<dbReference type="AlphaFoldDB" id="A0A2K5EGB9"/>
<dbReference type="Proteomes" id="UP000233020">
    <property type="component" value="Unplaced"/>
</dbReference>
<accession>A0A2K5EGB9</accession>
<dbReference type="SUPFAM" id="SSF56112">
    <property type="entry name" value="Protein kinase-like (PK-like)"/>
    <property type="match status" value="1"/>
</dbReference>
<proteinExistence type="predicted"/>
<organism evidence="1 2">
    <name type="scientific">Aotus nancymaae</name>
    <name type="common">Ma's night monkey</name>
    <dbReference type="NCBI Taxonomy" id="37293"/>
    <lineage>
        <taxon>Eukaryota</taxon>
        <taxon>Metazoa</taxon>
        <taxon>Chordata</taxon>
        <taxon>Craniata</taxon>
        <taxon>Vertebrata</taxon>
        <taxon>Euteleostomi</taxon>
        <taxon>Mammalia</taxon>
        <taxon>Eutheria</taxon>
        <taxon>Euarchontoglires</taxon>
        <taxon>Primates</taxon>
        <taxon>Haplorrhini</taxon>
        <taxon>Platyrrhini</taxon>
        <taxon>Aotidae</taxon>
        <taxon>Aotus</taxon>
    </lineage>
</organism>
<dbReference type="Gene3D" id="3.30.200.20">
    <property type="entry name" value="Phosphorylase Kinase, domain 1"/>
    <property type="match status" value="1"/>
</dbReference>
<sequence>MAGSGWGPPRVDGFILTERLGSGTYATVYKAYAKNAKKWVF</sequence>
<evidence type="ECO:0000313" key="1">
    <source>
        <dbReference type="Ensembl" id="ENSANAP00000032257.1"/>
    </source>
</evidence>
<reference evidence="1" key="2">
    <citation type="submission" date="2025-09" db="UniProtKB">
        <authorList>
            <consortium name="Ensembl"/>
        </authorList>
    </citation>
    <scope>IDENTIFICATION</scope>
</reference>
<evidence type="ECO:0000313" key="2">
    <source>
        <dbReference type="Proteomes" id="UP000233020"/>
    </source>
</evidence>
<reference evidence="1" key="1">
    <citation type="submission" date="2025-08" db="UniProtKB">
        <authorList>
            <consortium name="Ensembl"/>
        </authorList>
    </citation>
    <scope>IDENTIFICATION</scope>
</reference>
<name>A0A2K5EGB9_AOTNA</name>
<dbReference type="Ensembl" id="ENSANAT00000050306.1">
    <property type="protein sequence ID" value="ENSANAP00000032257.1"/>
    <property type="gene ID" value="ENSANAG00000033816.1"/>
</dbReference>
<keyword evidence="2" id="KW-1185">Reference proteome</keyword>
<dbReference type="GeneTree" id="ENSGT00940000157689"/>
<gene>
    <name evidence="1" type="primary">ULK3</name>
</gene>
<protein>
    <submittedName>
        <fullName evidence="1">Unc-51 like kinase 3</fullName>
    </submittedName>
</protein>
<dbReference type="InterPro" id="IPR011009">
    <property type="entry name" value="Kinase-like_dom_sf"/>
</dbReference>